<dbReference type="EMBL" id="CACTIH010000483">
    <property type="protein sequence ID" value="CAA2961020.1"/>
    <property type="molecule type" value="Genomic_DNA"/>
</dbReference>
<dbReference type="Proteomes" id="UP000594638">
    <property type="component" value="Unassembled WGS sequence"/>
</dbReference>
<dbReference type="PANTHER" id="PTHR33983:SF1">
    <property type="entry name" value="OS07G0185900 PROTEIN"/>
    <property type="match status" value="1"/>
</dbReference>
<gene>
    <name evidence="1" type="ORF">OLEA9_A021246</name>
</gene>
<dbReference type="Gramene" id="OE9A021246T1">
    <property type="protein sequence ID" value="OE9A021246C1"/>
    <property type="gene ID" value="OE9A021246"/>
</dbReference>
<accession>A0A8S0Q2D2</accession>
<comment type="caution">
    <text evidence="1">The sequence shown here is derived from an EMBL/GenBank/DDBJ whole genome shotgun (WGS) entry which is preliminary data.</text>
</comment>
<keyword evidence="2" id="KW-1185">Reference proteome</keyword>
<dbReference type="PANTHER" id="PTHR33983">
    <property type="entry name" value="OS07G0185900 PROTEIN"/>
    <property type="match status" value="1"/>
</dbReference>
<evidence type="ECO:0000313" key="2">
    <source>
        <dbReference type="Proteomes" id="UP000594638"/>
    </source>
</evidence>
<sequence length="140" mass="15847">MVIKKHLYKPSTCLPISLKNTIHDLSHLGRLLTTKFVSFFFLLSSLSPRNLQRETEVKNMGKYTEILDAGVRLVCRFHSHCPQTGRMYYHPPTVQPDAQNQRHPHEGVSANSAVVEDSAPVWCFGSKTSDTTNFILYTVA</sequence>
<dbReference type="OrthoDB" id="911130at2759"/>
<reference evidence="1 2" key="1">
    <citation type="submission" date="2019-12" db="EMBL/GenBank/DDBJ databases">
        <authorList>
            <person name="Alioto T."/>
            <person name="Alioto T."/>
            <person name="Gomez Garrido J."/>
        </authorList>
    </citation>
    <scope>NUCLEOTIDE SEQUENCE [LARGE SCALE GENOMIC DNA]</scope>
</reference>
<dbReference type="AlphaFoldDB" id="A0A8S0Q2D2"/>
<evidence type="ECO:0000313" key="1">
    <source>
        <dbReference type="EMBL" id="CAA2961020.1"/>
    </source>
</evidence>
<name>A0A8S0Q2D2_OLEEU</name>
<protein>
    <submittedName>
        <fullName evidence="1">Uncharacterized protein</fullName>
    </submittedName>
</protein>
<organism evidence="1 2">
    <name type="scientific">Olea europaea subsp. europaea</name>
    <dbReference type="NCBI Taxonomy" id="158383"/>
    <lineage>
        <taxon>Eukaryota</taxon>
        <taxon>Viridiplantae</taxon>
        <taxon>Streptophyta</taxon>
        <taxon>Embryophyta</taxon>
        <taxon>Tracheophyta</taxon>
        <taxon>Spermatophyta</taxon>
        <taxon>Magnoliopsida</taxon>
        <taxon>eudicotyledons</taxon>
        <taxon>Gunneridae</taxon>
        <taxon>Pentapetalae</taxon>
        <taxon>asterids</taxon>
        <taxon>lamiids</taxon>
        <taxon>Lamiales</taxon>
        <taxon>Oleaceae</taxon>
        <taxon>Oleeae</taxon>
        <taxon>Olea</taxon>
    </lineage>
</organism>
<proteinExistence type="predicted"/>